<name>A0ABV9DQ52_9ACTN</name>
<gene>
    <name evidence="3" type="ORF">ACFO4E_04230</name>
</gene>
<dbReference type="InterPro" id="IPR029058">
    <property type="entry name" value="AB_hydrolase_fold"/>
</dbReference>
<dbReference type="RefSeq" id="WP_378571681.1">
    <property type="nucleotide sequence ID" value="NZ_JBHSFQ010000003.1"/>
</dbReference>
<keyword evidence="4" id="KW-1185">Reference proteome</keyword>
<accession>A0ABV9DQ52</accession>
<dbReference type="Gene3D" id="3.40.50.1820">
    <property type="entry name" value="alpha/beta hydrolase"/>
    <property type="match status" value="1"/>
</dbReference>
<evidence type="ECO:0000256" key="2">
    <source>
        <dbReference type="ARBA" id="ARBA00022801"/>
    </source>
</evidence>
<dbReference type="PANTHER" id="PTHR43037">
    <property type="entry name" value="UNNAMED PRODUCT-RELATED"/>
    <property type="match status" value="1"/>
</dbReference>
<keyword evidence="2" id="KW-0378">Hydrolase</keyword>
<keyword evidence="1" id="KW-0732">Signal</keyword>
<sequence length="292" mass="31909">MTVDRDIAERPKDPRGYYFAGATPFFASRYDQRLSYALYVPYRNAAPGAAPCPLVVIQHGTGRTAAAYRDAFAGFAEEHGCAVLTPLFPAGIGDPEDLHAFKFLRAGDLRYDLALLDIVEEVGARFNVWTGRFLLHGFSGGGQFTHRFFYLHPDRLAGVSIGAPGRVTLIDPAREWWLGLDGIEEKVGAAPKPELLPEVPVQMVVGEDDVETWEIDNPGGANWMAGQEEAGDTRVERLTTLRRNFEAHGIGVRFDLVPGVAHSGLGVLGAVRDFFGSILADRGADPSVWGRR</sequence>
<dbReference type="PANTHER" id="PTHR43037:SF5">
    <property type="entry name" value="FERULOYL ESTERASE"/>
    <property type="match status" value="1"/>
</dbReference>
<dbReference type="SUPFAM" id="SSF53474">
    <property type="entry name" value="alpha/beta-Hydrolases"/>
    <property type="match status" value="1"/>
</dbReference>
<evidence type="ECO:0000313" key="3">
    <source>
        <dbReference type="EMBL" id="MFC4561059.1"/>
    </source>
</evidence>
<dbReference type="InterPro" id="IPR050955">
    <property type="entry name" value="Plant_Biomass_Hydrol_Est"/>
</dbReference>
<proteinExistence type="predicted"/>
<comment type="caution">
    <text evidence="3">The sequence shown here is derived from an EMBL/GenBank/DDBJ whole genome shotgun (WGS) entry which is preliminary data.</text>
</comment>
<dbReference type="Proteomes" id="UP001595923">
    <property type="component" value="Unassembled WGS sequence"/>
</dbReference>
<evidence type="ECO:0008006" key="5">
    <source>
        <dbReference type="Google" id="ProtNLM"/>
    </source>
</evidence>
<organism evidence="3 4">
    <name type="scientific">Nocardiopsis mangrovi</name>
    <dbReference type="NCBI Taxonomy" id="1179818"/>
    <lineage>
        <taxon>Bacteria</taxon>
        <taxon>Bacillati</taxon>
        <taxon>Actinomycetota</taxon>
        <taxon>Actinomycetes</taxon>
        <taxon>Streptosporangiales</taxon>
        <taxon>Nocardiopsidaceae</taxon>
        <taxon>Nocardiopsis</taxon>
    </lineage>
</organism>
<dbReference type="EMBL" id="JBHSFQ010000003">
    <property type="protein sequence ID" value="MFC4561059.1"/>
    <property type="molecule type" value="Genomic_DNA"/>
</dbReference>
<evidence type="ECO:0000313" key="4">
    <source>
        <dbReference type="Proteomes" id="UP001595923"/>
    </source>
</evidence>
<reference evidence="4" key="1">
    <citation type="journal article" date="2019" name="Int. J. Syst. Evol. Microbiol.">
        <title>The Global Catalogue of Microorganisms (GCM) 10K type strain sequencing project: providing services to taxonomists for standard genome sequencing and annotation.</title>
        <authorList>
            <consortium name="The Broad Institute Genomics Platform"/>
            <consortium name="The Broad Institute Genome Sequencing Center for Infectious Disease"/>
            <person name="Wu L."/>
            <person name="Ma J."/>
        </authorList>
    </citation>
    <scope>NUCLEOTIDE SEQUENCE [LARGE SCALE GENOMIC DNA]</scope>
    <source>
        <strain evidence="4">XZYJ18</strain>
    </source>
</reference>
<protein>
    <recommendedName>
        <fullName evidence="5">Alpha/beta hydrolase</fullName>
    </recommendedName>
</protein>
<evidence type="ECO:0000256" key="1">
    <source>
        <dbReference type="ARBA" id="ARBA00022729"/>
    </source>
</evidence>